<dbReference type="Proteomes" id="UP000018144">
    <property type="component" value="Unassembled WGS sequence"/>
</dbReference>
<protein>
    <submittedName>
        <fullName evidence="1">Uncharacterized protein</fullName>
    </submittedName>
</protein>
<keyword evidence="2" id="KW-1185">Reference proteome</keyword>
<proteinExistence type="predicted"/>
<sequence>MPVSSFHSIPRYRPIHLLILQTRHNRLVMLASGVLGVVADVSLGREVGSVRAGKLDGAMVVTDVEDLAALGVAQEGSRVIVVKFGAVAVGNGNDGGEKSREDEDELHFEVGIK</sequence>
<gene>
    <name evidence="1" type="ORF">PCON_13914</name>
</gene>
<evidence type="ECO:0000313" key="2">
    <source>
        <dbReference type="Proteomes" id="UP000018144"/>
    </source>
</evidence>
<organism evidence="1 2">
    <name type="scientific">Pyronema omphalodes (strain CBS 100304)</name>
    <name type="common">Pyronema confluens</name>
    <dbReference type="NCBI Taxonomy" id="1076935"/>
    <lineage>
        <taxon>Eukaryota</taxon>
        <taxon>Fungi</taxon>
        <taxon>Dikarya</taxon>
        <taxon>Ascomycota</taxon>
        <taxon>Pezizomycotina</taxon>
        <taxon>Pezizomycetes</taxon>
        <taxon>Pezizales</taxon>
        <taxon>Pyronemataceae</taxon>
        <taxon>Pyronema</taxon>
    </lineage>
</organism>
<dbReference type="EMBL" id="HF935952">
    <property type="protein sequence ID" value="CCX14321.1"/>
    <property type="molecule type" value="Genomic_DNA"/>
</dbReference>
<accession>U4L854</accession>
<reference evidence="1 2" key="1">
    <citation type="journal article" date="2013" name="PLoS Genet.">
        <title>The genome and development-dependent transcriptomes of Pyronema confluens: a window into fungal evolution.</title>
        <authorList>
            <person name="Traeger S."/>
            <person name="Altegoer F."/>
            <person name="Freitag M."/>
            <person name="Gabaldon T."/>
            <person name="Kempken F."/>
            <person name="Kumar A."/>
            <person name="Marcet-Houben M."/>
            <person name="Poggeler S."/>
            <person name="Stajich J.E."/>
            <person name="Nowrousian M."/>
        </authorList>
    </citation>
    <scope>NUCLEOTIDE SEQUENCE [LARGE SCALE GENOMIC DNA]</scope>
    <source>
        <strain evidence="2">CBS 100304</strain>
        <tissue evidence="1">Vegetative mycelium</tissue>
    </source>
</reference>
<dbReference type="AlphaFoldDB" id="U4L854"/>
<name>U4L854_PYROM</name>
<evidence type="ECO:0000313" key="1">
    <source>
        <dbReference type="EMBL" id="CCX14321.1"/>
    </source>
</evidence>